<keyword evidence="4 5" id="KW-0539">Nucleus</keyword>
<dbReference type="Proteomes" id="UP000316079">
    <property type="component" value="Unassembled WGS sequence"/>
</dbReference>
<evidence type="ECO:0000256" key="1">
    <source>
        <dbReference type="ARBA" id="ARBA00004123"/>
    </source>
</evidence>
<dbReference type="PROSITE" id="PS50071">
    <property type="entry name" value="HOMEOBOX_2"/>
    <property type="match status" value="1"/>
</dbReference>
<comment type="subcellular location">
    <subcellularLocation>
        <location evidence="1 5 6">Nucleus</location>
    </subcellularLocation>
</comment>
<evidence type="ECO:0000256" key="2">
    <source>
        <dbReference type="ARBA" id="ARBA00023125"/>
    </source>
</evidence>
<protein>
    <recommendedName>
        <fullName evidence="8">Homeobox domain-containing protein</fullName>
    </recommendedName>
</protein>
<dbReference type="PROSITE" id="PS00027">
    <property type="entry name" value="HOMEOBOX_1"/>
    <property type="match status" value="1"/>
</dbReference>
<feature type="compositionally biased region" description="Polar residues" evidence="7">
    <location>
        <begin position="243"/>
        <end position="262"/>
    </location>
</feature>
<comment type="caution">
    <text evidence="9">The sequence shown here is derived from an EMBL/GenBank/DDBJ whole genome shotgun (WGS) entry which is preliminary data.</text>
</comment>
<dbReference type="GO" id="GO:0000981">
    <property type="term" value="F:DNA-binding transcription factor activity, RNA polymerase II-specific"/>
    <property type="evidence" value="ECO:0007669"/>
    <property type="project" value="InterPro"/>
</dbReference>
<dbReference type="InterPro" id="IPR050649">
    <property type="entry name" value="Paired_Homeobox_TFs"/>
</dbReference>
<evidence type="ECO:0000256" key="4">
    <source>
        <dbReference type="ARBA" id="ARBA00023242"/>
    </source>
</evidence>
<dbReference type="Gene3D" id="1.10.10.60">
    <property type="entry name" value="Homeodomain-like"/>
    <property type="match status" value="1"/>
</dbReference>
<feature type="compositionally biased region" description="Low complexity" evidence="7">
    <location>
        <begin position="281"/>
        <end position="298"/>
    </location>
</feature>
<evidence type="ECO:0000256" key="3">
    <source>
        <dbReference type="ARBA" id="ARBA00023155"/>
    </source>
</evidence>
<dbReference type="OrthoDB" id="6159439at2759"/>
<dbReference type="InterPro" id="IPR001356">
    <property type="entry name" value="HD"/>
</dbReference>
<sequence length="336" mass="37092">MMMMMMMMMTLQNEDHTSDSLREDEVVGEDDSFDDMKMVLRTSMINQRDDDDGWFKEDDKDDDETSDAEEVGAVRSWRMDYSYLNSYDSCVAAMEASYADLSAGVGVGPCGQSGFHYGATRSGFGTAPGCAPLGSGACALNALREHQHTQYSTVPYKFFGDPPSSCSSSSSSLCEKRKQRRIRTTFTSAQLKELECVFAETHYPDIYTREELAIKIDLTEARVQVWFQNRRAKFRKQERALNSKPSSTQSSNKQKASSSDTHCSSEDEESKASPCMATPDSSGSGASESPGPASSLSPVESGLGPVPQRSWPWGNISSDRDSMHSFKMYTGKTGLF</sequence>
<dbReference type="PANTHER" id="PTHR24329:SF340">
    <property type="entry name" value="ARISTALESS RELATED HOMEOBOX"/>
    <property type="match status" value="1"/>
</dbReference>
<feature type="region of interest" description="Disordered" evidence="7">
    <location>
        <begin position="50"/>
        <end position="69"/>
    </location>
</feature>
<dbReference type="GO" id="GO:0000977">
    <property type="term" value="F:RNA polymerase II transcription regulatory region sequence-specific DNA binding"/>
    <property type="evidence" value="ECO:0007669"/>
    <property type="project" value="TreeGrafter"/>
</dbReference>
<dbReference type="EMBL" id="SRMA01026311">
    <property type="protein sequence ID" value="TRY85121.1"/>
    <property type="molecule type" value="Genomic_DNA"/>
</dbReference>
<feature type="DNA-binding region" description="Homeobox" evidence="5">
    <location>
        <begin position="179"/>
        <end position="238"/>
    </location>
</feature>
<evidence type="ECO:0000256" key="6">
    <source>
        <dbReference type="RuleBase" id="RU000682"/>
    </source>
</evidence>
<feature type="compositionally biased region" description="Acidic residues" evidence="7">
    <location>
        <begin position="59"/>
        <end position="69"/>
    </location>
</feature>
<evidence type="ECO:0000256" key="7">
    <source>
        <dbReference type="SAM" id="MobiDB-lite"/>
    </source>
</evidence>
<dbReference type="SMART" id="SM00389">
    <property type="entry name" value="HOX"/>
    <property type="match status" value="1"/>
</dbReference>
<evidence type="ECO:0000313" key="10">
    <source>
        <dbReference type="Proteomes" id="UP000316079"/>
    </source>
</evidence>
<evidence type="ECO:0000256" key="5">
    <source>
        <dbReference type="PROSITE-ProRule" id="PRU00108"/>
    </source>
</evidence>
<keyword evidence="2 5" id="KW-0238">DNA-binding</keyword>
<feature type="domain" description="Homeobox" evidence="8">
    <location>
        <begin position="177"/>
        <end position="237"/>
    </location>
</feature>
<accession>A0A553Q5A7</accession>
<organism evidence="9 10">
    <name type="scientific">Danionella cerebrum</name>
    <dbReference type="NCBI Taxonomy" id="2873325"/>
    <lineage>
        <taxon>Eukaryota</taxon>
        <taxon>Metazoa</taxon>
        <taxon>Chordata</taxon>
        <taxon>Craniata</taxon>
        <taxon>Vertebrata</taxon>
        <taxon>Euteleostomi</taxon>
        <taxon>Actinopterygii</taxon>
        <taxon>Neopterygii</taxon>
        <taxon>Teleostei</taxon>
        <taxon>Ostariophysi</taxon>
        <taxon>Cypriniformes</taxon>
        <taxon>Danionidae</taxon>
        <taxon>Danioninae</taxon>
        <taxon>Danionella</taxon>
    </lineage>
</organism>
<dbReference type="InterPro" id="IPR009057">
    <property type="entry name" value="Homeodomain-like_sf"/>
</dbReference>
<name>A0A553Q5A7_9TELE</name>
<dbReference type="AlphaFoldDB" id="A0A553Q5A7"/>
<keyword evidence="10" id="KW-1185">Reference proteome</keyword>
<dbReference type="FunFam" id="1.10.10.60:FF:000207">
    <property type="entry name" value="paired mesoderm homeobox protein 2A"/>
    <property type="match status" value="1"/>
</dbReference>
<proteinExistence type="predicted"/>
<dbReference type="SUPFAM" id="SSF46689">
    <property type="entry name" value="Homeodomain-like"/>
    <property type="match status" value="1"/>
</dbReference>
<keyword evidence="3 5" id="KW-0371">Homeobox</keyword>
<feature type="region of interest" description="Disordered" evidence="7">
    <location>
        <begin position="236"/>
        <end position="324"/>
    </location>
</feature>
<dbReference type="InterPro" id="IPR017970">
    <property type="entry name" value="Homeobox_CS"/>
</dbReference>
<dbReference type="CDD" id="cd00086">
    <property type="entry name" value="homeodomain"/>
    <property type="match status" value="1"/>
</dbReference>
<evidence type="ECO:0000313" key="9">
    <source>
        <dbReference type="EMBL" id="TRY85121.1"/>
    </source>
</evidence>
<dbReference type="GO" id="GO:0045944">
    <property type="term" value="P:positive regulation of transcription by RNA polymerase II"/>
    <property type="evidence" value="ECO:0007669"/>
    <property type="project" value="UniProtKB-ARBA"/>
</dbReference>
<dbReference type="Pfam" id="PF00046">
    <property type="entry name" value="Homeodomain"/>
    <property type="match status" value="1"/>
</dbReference>
<gene>
    <name evidence="9" type="ORF">DNTS_006328</name>
</gene>
<dbReference type="GO" id="GO:0005634">
    <property type="term" value="C:nucleus"/>
    <property type="evidence" value="ECO:0007669"/>
    <property type="project" value="UniProtKB-SubCell"/>
</dbReference>
<dbReference type="PANTHER" id="PTHR24329">
    <property type="entry name" value="HOMEOBOX PROTEIN ARISTALESS"/>
    <property type="match status" value="1"/>
</dbReference>
<reference evidence="9 10" key="1">
    <citation type="journal article" date="2019" name="Sci. Data">
        <title>Hybrid genome assembly and annotation of Danionella translucida.</title>
        <authorList>
            <person name="Kadobianskyi M."/>
            <person name="Schulze L."/>
            <person name="Schuelke M."/>
            <person name="Judkewitz B."/>
        </authorList>
    </citation>
    <scope>NUCLEOTIDE SEQUENCE [LARGE SCALE GENOMIC DNA]</scope>
    <source>
        <strain evidence="9 10">Bolton</strain>
    </source>
</reference>
<evidence type="ECO:0000259" key="8">
    <source>
        <dbReference type="PROSITE" id="PS50071"/>
    </source>
</evidence>